<organism evidence="13">
    <name type="scientific">Pseudo-nitzschia australis</name>
    <dbReference type="NCBI Taxonomy" id="44445"/>
    <lineage>
        <taxon>Eukaryota</taxon>
        <taxon>Sar</taxon>
        <taxon>Stramenopiles</taxon>
        <taxon>Ochrophyta</taxon>
        <taxon>Bacillariophyta</taxon>
        <taxon>Bacillariophyceae</taxon>
        <taxon>Bacillariophycidae</taxon>
        <taxon>Bacillariales</taxon>
        <taxon>Bacillariaceae</taxon>
        <taxon>Pseudo-nitzschia</taxon>
    </lineage>
</organism>
<comment type="cofactor">
    <cofactor evidence="2">
        <name>Mg(2+)</name>
        <dbReference type="ChEBI" id="CHEBI:18420"/>
    </cofactor>
</comment>
<dbReference type="GO" id="GO:0003918">
    <property type="term" value="F:DNA topoisomerase type II (double strand cut, ATP-hydrolyzing) activity"/>
    <property type="evidence" value="ECO:0007669"/>
    <property type="project" value="UniProtKB-EC"/>
</dbReference>
<keyword evidence="7" id="KW-0799">Topoisomerase</keyword>
<accession>A0A7S4ASE7</accession>
<evidence type="ECO:0000259" key="11">
    <source>
        <dbReference type="Pfam" id="PF04406"/>
    </source>
</evidence>
<evidence type="ECO:0000256" key="3">
    <source>
        <dbReference type="ARBA" id="ARBA00006559"/>
    </source>
</evidence>
<evidence type="ECO:0000256" key="8">
    <source>
        <dbReference type="ARBA" id="ARBA00023125"/>
    </source>
</evidence>
<evidence type="ECO:0000256" key="5">
    <source>
        <dbReference type="ARBA" id="ARBA00022723"/>
    </source>
</evidence>
<evidence type="ECO:0000256" key="6">
    <source>
        <dbReference type="ARBA" id="ARBA00022842"/>
    </source>
</evidence>
<keyword evidence="9" id="KW-0413">Isomerase</keyword>
<dbReference type="AlphaFoldDB" id="A0A7S4ASE7"/>
<evidence type="ECO:0000256" key="1">
    <source>
        <dbReference type="ARBA" id="ARBA00000185"/>
    </source>
</evidence>
<reference evidence="13" key="1">
    <citation type="submission" date="2021-01" db="EMBL/GenBank/DDBJ databases">
        <authorList>
            <person name="Corre E."/>
            <person name="Pelletier E."/>
            <person name="Niang G."/>
            <person name="Scheremetjew M."/>
            <person name="Finn R."/>
            <person name="Kale V."/>
            <person name="Holt S."/>
            <person name="Cochrane G."/>
            <person name="Meng A."/>
            <person name="Brown T."/>
            <person name="Cohen L."/>
        </authorList>
    </citation>
    <scope>NUCLEOTIDE SEQUENCE</scope>
    <source>
        <strain evidence="13">10249 10 AB</strain>
    </source>
</reference>
<keyword evidence="5" id="KW-0479">Metal-binding</keyword>
<name>A0A7S4ASE7_9STRA</name>
<keyword evidence="6" id="KW-0460">Magnesium</keyword>
<dbReference type="PANTHER" id="PTHR10848:SF0">
    <property type="entry name" value="MEIOTIC RECOMBINATION PROTEIN SPO11"/>
    <property type="match status" value="1"/>
</dbReference>
<dbReference type="EC" id="5.6.2.2" evidence="4"/>
<keyword evidence="8" id="KW-0238">DNA-binding</keyword>
<dbReference type="GO" id="GO:0000706">
    <property type="term" value="P:meiotic DNA double-strand break processing"/>
    <property type="evidence" value="ECO:0007669"/>
    <property type="project" value="TreeGrafter"/>
</dbReference>
<dbReference type="EMBL" id="HBIX01026598">
    <property type="protein sequence ID" value="CAE0725353.1"/>
    <property type="molecule type" value="Transcribed_RNA"/>
</dbReference>
<feature type="compositionally biased region" description="Low complexity" evidence="10">
    <location>
        <begin position="114"/>
        <end position="134"/>
    </location>
</feature>
<evidence type="ECO:0000313" key="13">
    <source>
        <dbReference type="EMBL" id="CAE0725353.1"/>
    </source>
</evidence>
<dbReference type="SUPFAM" id="SSF56726">
    <property type="entry name" value="DNA topoisomerase IV, alpha subunit"/>
    <property type="match status" value="1"/>
</dbReference>
<dbReference type="GO" id="GO:0003677">
    <property type="term" value="F:DNA binding"/>
    <property type="evidence" value="ECO:0007669"/>
    <property type="project" value="UniProtKB-KW"/>
</dbReference>
<dbReference type="Pfam" id="PF04406">
    <property type="entry name" value="TP6A_N"/>
    <property type="match status" value="1"/>
</dbReference>
<gene>
    <name evidence="13" type="ORF">PAUS00366_LOCUS18110</name>
</gene>
<feature type="compositionally biased region" description="Basic residues" evidence="10">
    <location>
        <begin position="467"/>
        <end position="485"/>
    </location>
</feature>
<dbReference type="Gene3D" id="3.40.1360.10">
    <property type="match status" value="1"/>
</dbReference>
<dbReference type="GO" id="GO:0005524">
    <property type="term" value="F:ATP binding"/>
    <property type="evidence" value="ECO:0007669"/>
    <property type="project" value="InterPro"/>
</dbReference>
<feature type="region of interest" description="Disordered" evidence="10">
    <location>
        <begin position="1"/>
        <end position="134"/>
    </location>
</feature>
<comment type="catalytic activity">
    <reaction evidence="1">
        <text>ATP-dependent breakage, passage and rejoining of double-stranded DNA.</text>
        <dbReference type="EC" id="5.6.2.2"/>
    </reaction>
</comment>
<dbReference type="GO" id="GO:0007131">
    <property type="term" value="P:reciprocal meiotic recombination"/>
    <property type="evidence" value="ECO:0007669"/>
    <property type="project" value="TreeGrafter"/>
</dbReference>
<dbReference type="GO" id="GO:0046872">
    <property type="term" value="F:metal ion binding"/>
    <property type="evidence" value="ECO:0007669"/>
    <property type="project" value="UniProtKB-KW"/>
</dbReference>
<dbReference type="InterPro" id="IPR002815">
    <property type="entry name" value="Spo11/TopoVI_A"/>
</dbReference>
<evidence type="ECO:0000256" key="2">
    <source>
        <dbReference type="ARBA" id="ARBA00001946"/>
    </source>
</evidence>
<evidence type="ECO:0000256" key="9">
    <source>
        <dbReference type="ARBA" id="ARBA00023235"/>
    </source>
</evidence>
<proteinExistence type="inferred from homology"/>
<dbReference type="PANTHER" id="PTHR10848">
    <property type="entry name" value="MEIOTIC RECOMBINATION PROTEIN SPO11"/>
    <property type="match status" value="1"/>
</dbReference>
<feature type="domain" description="Spo11/DNA topoisomerase VI subunit A N-terminal" evidence="11">
    <location>
        <begin position="255"/>
        <end position="300"/>
    </location>
</feature>
<feature type="compositionally biased region" description="Low complexity" evidence="10">
    <location>
        <begin position="50"/>
        <end position="65"/>
    </location>
</feature>
<dbReference type="GO" id="GO:0042138">
    <property type="term" value="P:meiotic DNA double-strand break formation"/>
    <property type="evidence" value="ECO:0007669"/>
    <property type="project" value="TreeGrafter"/>
</dbReference>
<feature type="compositionally biased region" description="Basic and acidic residues" evidence="10">
    <location>
        <begin position="14"/>
        <end position="27"/>
    </location>
</feature>
<protein>
    <recommendedName>
        <fullName evidence="4">DNA topoisomerase (ATP-hydrolyzing)</fullName>
        <ecNumber evidence="4">5.6.2.2</ecNumber>
    </recommendedName>
</protein>
<evidence type="ECO:0000256" key="4">
    <source>
        <dbReference type="ARBA" id="ARBA00012895"/>
    </source>
</evidence>
<dbReference type="CDD" id="cd00223">
    <property type="entry name" value="TOPRIM_TopoIIB_SPO"/>
    <property type="match status" value="1"/>
</dbReference>
<feature type="region of interest" description="Disordered" evidence="10">
    <location>
        <begin position="467"/>
        <end position="498"/>
    </location>
</feature>
<evidence type="ECO:0000256" key="10">
    <source>
        <dbReference type="SAM" id="MobiDB-lite"/>
    </source>
</evidence>
<dbReference type="InterPro" id="IPR034136">
    <property type="entry name" value="TOPRIM_Topo6A/Spo11"/>
</dbReference>
<dbReference type="InterPro" id="IPR036388">
    <property type="entry name" value="WH-like_DNA-bd_sf"/>
</dbReference>
<evidence type="ECO:0000256" key="7">
    <source>
        <dbReference type="ARBA" id="ARBA00023029"/>
    </source>
</evidence>
<dbReference type="Gene3D" id="1.10.10.10">
    <property type="entry name" value="Winged helix-like DNA-binding domain superfamily/Winged helix DNA-binding domain"/>
    <property type="match status" value="1"/>
</dbReference>
<feature type="compositionally biased region" description="Basic and acidic residues" evidence="10">
    <location>
        <begin position="66"/>
        <end position="87"/>
    </location>
</feature>
<comment type="similarity">
    <text evidence="3">Belongs to the TOP6A family.</text>
</comment>
<evidence type="ECO:0000259" key="12">
    <source>
        <dbReference type="Pfam" id="PF21180"/>
    </source>
</evidence>
<dbReference type="GO" id="GO:0000228">
    <property type="term" value="C:nuclear chromosome"/>
    <property type="evidence" value="ECO:0007669"/>
    <property type="project" value="TreeGrafter"/>
</dbReference>
<feature type="compositionally biased region" description="Acidic residues" evidence="10">
    <location>
        <begin position="489"/>
        <end position="498"/>
    </location>
</feature>
<feature type="domain" description="Topoisomerase 6 subunit A/Spo11 TOPRIM" evidence="12">
    <location>
        <begin position="391"/>
        <end position="462"/>
    </location>
</feature>
<dbReference type="Pfam" id="PF21180">
    <property type="entry name" value="TOP6A-Spo11_Toprim"/>
    <property type="match status" value="1"/>
</dbReference>
<feature type="compositionally biased region" description="Acidic residues" evidence="10">
    <location>
        <begin position="88"/>
        <end position="100"/>
    </location>
</feature>
<sequence length="605" mass="68950">MYGQHQYHGSSTHNDSENDKDNSHENDNDSLWNDNDDNPVAALRYRLEASRSSYPSSLSSSSSSSSDRDNDEEHSIRYHSHEHIGNRDEEEDDNDNNNDNDNDKDKDNQEDGKSCVSSSTSSSVPSDDTSSTISVQSVVEKIEDFILQTVIEPLSQEPNPSIPEINVKVDAIDFKRKLSLHHLTQARSLTSIIKVAAFCYDLLAPATVAVMDESDKGNGNDTMCTEEEGVKDTDGGNYGEPQYLRPSQHRHRVQQRTRKTTTTREVYYFYVTYFRDQRECDKAIWDLVCILELPSRQSLGLVASPKGWFCGSIDVYNAHSGELKFNGRELDPHGMAITPSTYDNSSPSNYNYNYNHKGNCSNDRSADSNNDVSNNSIINNSIRINSDAKCILVIEKEGVYTRLSEDKFFLKYFPCILVTGKGFPDIATRRWVKRMQKALKIPVYGLCDCNPFGVSVLDSYRHDQGVRLKRKSNYSNKNKNHKHKHENGDTENESSDDPPDELHWIGLCPSQVETMDLPPQVFQKLTGNDKKRLQSLLVSKTPTSKSFAERGGRYKAERIRELKAMYNYKVELEALHWKGSDYLCHFVHHAIVSEYERFQKQIRPK</sequence>
<dbReference type="InterPro" id="IPR036078">
    <property type="entry name" value="Spo11/TopoVI_A_sf"/>
</dbReference>
<feature type="compositionally biased region" description="Basic and acidic residues" evidence="10">
    <location>
        <begin position="101"/>
        <end position="113"/>
    </location>
</feature>
<dbReference type="InterPro" id="IPR013049">
    <property type="entry name" value="Spo11/TopoVI_A_N"/>
</dbReference>